<dbReference type="PANTHER" id="PTHR11351">
    <property type="entry name" value="ACYL-COA DESATURASE"/>
    <property type="match status" value="1"/>
</dbReference>
<evidence type="ECO:0000256" key="5">
    <source>
        <dbReference type="ARBA" id="ARBA00022989"/>
    </source>
</evidence>
<keyword evidence="5 10" id="KW-1133">Transmembrane helix</keyword>
<feature type="transmembrane region" description="Helical" evidence="10">
    <location>
        <begin position="190"/>
        <end position="210"/>
    </location>
</feature>
<accession>A0A7D6CEN9</accession>
<dbReference type="GO" id="GO:0016020">
    <property type="term" value="C:membrane"/>
    <property type="evidence" value="ECO:0007669"/>
    <property type="project" value="UniProtKB-SubCell"/>
</dbReference>
<dbReference type="PRINTS" id="PR00075">
    <property type="entry name" value="FACDDSATRASE"/>
</dbReference>
<feature type="transmembrane region" description="Helical" evidence="10">
    <location>
        <begin position="161"/>
        <end position="184"/>
    </location>
</feature>
<evidence type="ECO:0000256" key="3">
    <source>
        <dbReference type="ARBA" id="ARBA00022692"/>
    </source>
</evidence>
<dbReference type="AlphaFoldDB" id="A0A7D6CEN9"/>
<evidence type="ECO:0000256" key="6">
    <source>
        <dbReference type="ARBA" id="ARBA00023002"/>
    </source>
</evidence>
<evidence type="ECO:0000256" key="2">
    <source>
        <dbReference type="ARBA" id="ARBA00008749"/>
    </source>
</evidence>
<keyword evidence="6" id="KW-0560">Oxidoreductase</keyword>
<evidence type="ECO:0000256" key="7">
    <source>
        <dbReference type="ARBA" id="ARBA00023004"/>
    </source>
</evidence>
<evidence type="ECO:0000256" key="9">
    <source>
        <dbReference type="ARBA" id="ARBA00023136"/>
    </source>
</evidence>
<dbReference type="PANTHER" id="PTHR11351:SF3">
    <property type="entry name" value="BLL4393 PROTEIN"/>
    <property type="match status" value="1"/>
</dbReference>
<feature type="transmembrane region" description="Helical" evidence="10">
    <location>
        <begin position="38"/>
        <end position="56"/>
    </location>
</feature>
<dbReference type="GO" id="GO:0016717">
    <property type="term" value="F:oxidoreductase activity, acting on paired donors, with oxidation of a pair of donors resulting in the reduction of molecular oxygen to two molecules of water"/>
    <property type="evidence" value="ECO:0007669"/>
    <property type="project" value="InterPro"/>
</dbReference>
<evidence type="ECO:0000313" key="12">
    <source>
        <dbReference type="EMBL" id="QLJ96928.1"/>
    </source>
</evidence>
<keyword evidence="4" id="KW-0276">Fatty acid metabolism</keyword>
<comment type="subcellular location">
    <subcellularLocation>
        <location evidence="1">Membrane</location>
        <topology evidence="1">Multi-pass membrane protein</topology>
    </subcellularLocation>
</comment>
<evidence type="ECO:0000256" key="8">
    <source>
        <dbReference type="ARBA" id="ARBA00023098"/>
    </source>
</evidence>
<sequence length="305" mass="34054">MNGRQQRLFILGTSLVPPLAVLAAMVFLWGRLLRWSDVLVFAIMYVICAFGVTTGYHRLLTHGSFKTSQPIRLALTVAGAMSGQGPPITWVAHHRRHHRVADKEGDPHSPHLGDGAGLRGALKNLWHAHLGWQLDPELTSDPMRYCPDLVRERAMRRISAWFLPIVLAGVLLPGLLGLLITGTATGALTGALWGGLVRLFLVNHMAYAVNSICHYFGRRRFATIDESRNVIWLALPSFGEAWHNNHHAFPKSARHGLHWWELDPAGGLILLLERLHLARDVVRVDPRRLALRERGLSLVGEFPVD</sequence>
<organism evidence="12">
    <name type="scientific">Micromonospora carbonacea</name>
    <dbReference type="NCBI Taxonomy" id="47853"/>
    <lineage>
        <taxon>Bacteria</taxon>
        <taxon>Bacillati</taxon>
        <taxon>Actinomycetota</taxon>
        <taxon>Actinomycetes</taxon>
        <taxon>Micromonosporales</taxon>
        <taxon>Micromonosporaceae</taxon>
        <taxon>Micromonospora</taxon>
    </lineage>
</organism>
<dbReference type="InterPro" id="IPR015876">
    <property type="entry name" value="Acyl-CoA_DS"/>
</dbReference>
<protein>
    <submittedName>
        <fullName evidence="12">Acyl-CoA desaturase</fullName>
    </submittedName>
</protein>
<keyword evidence="3 10" id="KW-0812">Transmembrane</keyword>
<evidence type="ECO:0000256" key="4">
    <source>
        <dbReference type="ARBA" id="ARBA00022832"/>
    </source>
</evidence>
<gene>
    <name evidence="12" type="ORF">HZU44_18805</name>
</gene>
<feature type="domain" description="Fatty acid desaturase" evidence="11">
    <location>
        <begin position="39"/>
        <end position="265"/>
    </location>
</feature>
<keyword evidence="7" id="KW-0408">Iron</keyword>
<evidence type="ECO:0000256" key="10">
    <source>
        <dbReference type="SAM" id="Phobius"/>
    </source>
</evidence>
<dbReference type="InterPro" id="IPR005804">
    <property type="entry name" value="FA_desaturase_dom"/>
</dbReference>
<comment type="similarity">
    <text evidence="2">Belongs to the fatty acid desaturase type 2 family.</text>
</comment>
<feature type="transmembrane region" description="Helical" evidence="10">
    <location>
        <begin position="7"/>
        <end position="32"/>
    </location>
</feature>
<dbReference type="EMBL" id="CP058905">
    <property type="protein sequence ID" value="QLJ96928.1"/>
    <property type="molecule type" value="Genomic_DNA"/>
</dbReference>
<name>A0A7D6CEN9_9ACTN</name>
<evidence type="ECO:0000256" key="1">
    <source>
        <dbReference type="ARBA" id="ARBA00004141"/>
    </source>
</evidence>
<evidence type="ECO:0000259" key="11">
    <source>
        <dbReference type="Pfam" id="PF00487"/>
    </source>
</evidence>
<keyword evidence="8" id="KW-0443">Lipid metabolism</keyword>
<keyword evidence="9 10" id="KW-0472">Membrane</keyword>
<dbReference type="Pfam" id="PF00487">
    <property type="entry name" value="FA_desaturase"/>
    <property type="match status" value="1"/>
</dbReference>
<dbReference type="GO" id="GO:0006631">
    <property type="term" value="P:fatty acid metabolic process"/>
    <property type="evidence" value="ECO:0007669"/>
    <property type="project" value="UniProtKB-KW"/>
</dbReference>
<proteinExistence type="inferred from homology"/>
<reference evidence="12" key="1">
    <citation type="submission" date="2020-08" db="EMBL/GenBank/DDBJ databases">
        <title>A bifunctional nitrone conjugated secondary metabolite targeting the ribosome.</title>
        <authorList>
            <person name="Limbrick E.M."/>
            <person name="Graf M."/>
            <person name="Derewacz D.K."/>
            <person name="Nguyen F."/>
            <person name="Spraggins J.M."/>
            <person name="Wieland M."/>
            <person name="Ynigez-Gutierrez A.E."/>
            <person name="Reisman B.J."/>
            <person name="Zinshteyn B."/>
            <person name="McCulloch K."/>
            <person name="Iverson T.M."/>
            <person name="Green R."/>
            <person name="Wilson D.N."/>
            <person name="Bachmann B.O."/>
        </authorList>
    </citation>
    <scope>NUCLEOTIDE SEQUENCE</scope>
    <source>
        <strain evidence="12">Africana</strain>
    </source>
</reference>
<dbReference type="CDD" id="cd03505">
    <property type="entry name" value="Delta9-FADS-like"/>
    <property type="match status" value="1"/>
</dbReference>